<dbReference type="OMA" id="IMSERIY"/>
<protein>
    <submittedName>
        <fullName evidence="1">Uncharacterized protein</fullName>
    </submittedName>
</protein>
<reference evidence="1 2" key="1">
    <citation type="journal article" date="2003" name="Nature">
        <title>The genome sequence of Bacillus anthracis Ames and comparison to closely related bacteria.</title>
        <authorList>
            <person name="Read T.D."/>
            <person name="Peterson S.N."/>
            <person name="Tourasse N."/>
            <person name="Baillie L.W."/>
            <person name="Paulsen I.T."/>
            <person name="Nelson K.E."/>
            <person name="Tettelin H."/>
            <person name="Fouts D.E."/>
            <person name="Eisen J.A."/>
            <person name="Gill S.R."/>
            <person name="Holtzapple E.K."/>
            <person name="Okstad O.A."/>
            <person name="Helgason E."/>
            <person name="Rilstone J."/>
            <person name="Wu M."/>
            <person name="Kolonay J.F."/>
            <person name="Beanan M.J."/>
            <person name="Dodson R.J."/>
            <person name="Brinkac L.M."/>
            <person name="Gwinn M."/>
            <person name="DeBoy R.T."/>
            <person name="Madpu R."/>
            <person name="Daugherty S.C."/>
            <person name="Durkin A.S."/>
            <person name="Haft D.H."/>
            <person name="Nelson W.C."/>
            <person name="Peterson J.D."/>
            <person name="Pop M."/>
            <person name="Khouri H.M."/>
            <person name="Radune D."/>
            <person name="Benton J.L."/>
            <person name="Mahamoud Y."/>
            <person name="Jiang L."/>
            <person name="Hance I.R."/>
            <person name="Weidman J.F."/>
            <person name="Berry K.J."/>
            <person name="Plaut R.D."/>
            <person name="Wolf A.M."/>
            <person name="Watkins K.L."/>
            <person name="Nierman W.C."/>
            <person name="Hazen A."/>
            <person name="Cline R."/>
            <person name="Redmond C."/>
            <person name="Thwaite J.E."/>
            <person name="White O."/>
            <person name="Salzberg S.L."/>
            <person name="Thomason B."/>
            <person name="Friedlander A.M."/>
            <person name="Koehler T.M."/>
            <person name="Hanna P.C."/>
            <person name="Kolsto A.B."/>
            <person name="Fraser C.M."/>
        </authorList>
    </citation>
    <scope>NUCLEOTIDE SEQUENCE [LARGE SCALE GENOMIC DNA]</scope>
    <source>
        <strain evidence="2">Ames / isolate Porton</strain>
    </source>
</reference>
<evidence type="ECO:0000313" key="1">
    <source>
        <dbReference type="EMBL" id="AAP25293.1"/>
    </source>
</evidence>
<sequence length="69" mass="8319">MYAKKVDTFSHLFHIIYQYKKSWSKERRESMSERIYNKLVLYANILQKIGVINEKEKSEILHTISKKAL</sequence>
<dbReference type="EMBL" id="AE016879">
    <property type="protein sequence ID" value="AAP25293.1"/>
    <property type="molecule type" value="Genomic_DNA"/>
</dbReference>
<dbReference type="Proteomes" id="UP000000427">
    <property type="component" value="Chromosome"/>
</dbReference>
<gene>
    <name evidence="1" type="ordered locus">BA_1344</name>
</gene>
<dbReference type="KEGG" id="ban:BA_1344"/>
<accession>A0A0F7RKE9</accession>
<organism evidence="1 2">
    <name type="scientific">Bacillus anthracis</name>
    <name type="common">anthrax bacterium</name>
    <dbReference type="NCBI Taxonomy" id="1392"/>
    <lineage>
        <taxon>Bacteria</taxon>
        <taxon>Bacillati</taxon>
        <taxon>Bacillota</taxon>
        <taxon>Bacilli</taxon>
        <taxon>Bacillales</taxon>
        <taxon>Bacillaceae</taxon>
        <taxon>Bacillus</taxon>
        <taxon>Bacillus cereus group</taxon>
    </lineage>
</organism>
<name>A0A0F7RKE9_BACAN</name>
<dbReference type="AlphaFoldDB" id="A0A0F7RKE9"/>
<proteinExistence type="predicted"/>
<evidence type="ECO:0000313" key="2">
    <source>
        <dbReference type="Proteomes" id="UP000000427"/>
    </source>
</evidence>